<comment type="caution">
    <text evidence="3">The sequence shown here is derived from an EMBL/GenBank/DDBJ whole genome shotgun (WGS) entry which is preliminary data.</text>
</comment>
<keyword evidence="2" id="KW-0472">Membrane</keyword>
<accession>A0ABN2YTF6</accession>
<feature type="region of interest" description="Disordered" evidence="1">
    <location>
        <begin position="63"/>
        <end position="87"/>
    </location>
</feature>
<gene>
    <name evidence="3" type="ORF">GCM10009843_36470</name>
</gene>
<sequence length="404" mass="42575">MTDTLRDLLRMDAAGVEIPVFDPHEVIGRAERRRRRHRVAGALAAVSAVAAVAIAGAVLGSGEPRSVGPADVPSHGPRAEAPRSRPIVWSDDLDRGRVGTLHVGDQTVDIGQELTSVLDWSMSVTDAGAVYAHDDGSVWFTDGDRPTRIARKACAVAAGAARDLGLATGNTGALVAWFDCEPGSRGDLVVYDTAADHEVVRHRVPWCDATAAPIHLPASGSACLPDALVGDHVYFTHLQDGQDAQTTRQFRYDLTSGLVEPSGQAAYREDLRGRARTLVVGASGLDGTPSEARGVAGGFSFRPAGRRLVPVEHVDVGEVGAETRVFDGATARPVELRLPEGYQPTPADVPVSFFIFEWLDDDTVALAESGFSTVGDVLVCHLSDGRCRSALTGAGIVPGMPLPG</sequence>
<keyword evidence="2" id="KW-0812">Transmembrane</keyword>
<feature type="transmembrane region" description="Helical" evidence="2">
    <location>
        <begin position="39"/>
        <end position="59"/>
    </location>
</feature>
<evidence type="ECO:0000313" key="4">
    <source>
        <dbReference type="Proteomes" id="UP001500575"/>
    </source>
</evidence>
<name>A0ABN2YTF6_9ACTN</name>
<keyword evidence="4" id="KW-1185">Reference proteome</keyword>
<reference evidence="3 4" key="1">
    <citation type="journal article" date="2019" name="Int. J. Syst. Evol. Microbiol.">
        <title>The Global Catalogue of Microorganisms (GCM) 10K type strain sequencing project: providing services to taxonomists for standard genome sequencing and annotation.</title>
        <authorList>
            <consortium name="The Broad Institute Genomics Platform"/>
            <consortium name="The Broad Institute Genome Sequencing Center for Infectious Disease"/>
            <person name="Wu L."/>
            <person name="Ma J."/>
        </authorList>
    </citation>
    <scope>NUCLEOTIDE SEQUENCE [LARGE SCALE GENOMIC DNA]</scope>
    <source>
        <strain evidence="3 4">JCM 16021</strain>
    </source>
</reference>
<dbReference type="RefSeq" id="WP_344305250.1">
    <property type="nucleotide sequence ID" value="NZ_BAAAQQ010000013.1"/>
</dbReference>
<proteinExistence type="predicted"/>
<evidence type="ECO:0000313" key="3">
    <source>
        <dbReference type="EMBL" id="GAA2132183.1"/>
    </source>
</evidence>
<dbReference type="EMBL" id="BAAAQQ010000013">
    <property type="protein sequence ID" value="GAA2132183.1"/>
    <property type="molecule type" value="Genomic_DNA"/>
</dbReference>
<dbReference type="Proteomes" id="UP001500575">
    <property type="component" value="Unassembled WGS sequence"/>
</dbReference>
<protein>
    <submittedName>
        <fullName evidence="3">Uncharacterized protein</fullName>
    </submittedName>
</protein>
<evidence type="ECO:0000256" key="2">
    <source>
        <dbReference type="SAM" id="Phobius"/>
    </source>
</evidence>
<keyword evidence="2" id="KW-1133">Transmembrane helix</keyword>
<evidence type="ECO:0000256" key="1">
    <source>
        <dbReference type="SAM" id="MobiDB-lite"/>
    </source>
</evidence>
<organism evidence="3 4">
    <name type="scientific">Nocardioides bigeumensis</name>
    <dbReference type="NCBI Taxonomy" id="433657"/>
    <lineage>
        <taxon>Bacteria</taxon>
        <taxon>Bacillati</taxon>
        <taxon>Actinomycetota</taxon>
        <taxon>Actinomycetes</taxon>
        <taxon>Propionibacteriales</taxon>
        <taxon>Nocardioidaceae</taxon>
        <taxon>Nocardioides</taxon>
    </lineage>
</organism>